<dbReference type="PATRIC" id="fig|1127483.3.peg.899"/>
<name>H1RZZ4_9BURK</name>
<organism evidence="2 3">
    <name type="scientific">Cupriavidus basilensis OR16</name>
    <dbReference type="NCBI Taxonomy" id="1127483"/>
    <lineage>
        <taxon>Bacteria</taxon>
        <taxon>Pseudomonadati</taxon>
        <taxon>Pseudomonadota</taxon>
        <taxon>Betaproteobacteria</taxon>
        <taxon>Burkholderiales</taxon>
        <taxon>Burkholderiaceae</taxon>
        <taxon>Cupriavidus</taxon>
    </lineage>
</organism>
<reference evidence="2 3" key="1">
    <citation type="journal article" date="2012" name="J. Bacteriol.">
        <title>De Novo Genome Project of Cupriavidus basilensis OR16.</title>
        <authorList>
            <person name="Cserhati M."/>
            <person name="Kriszt B."/>
            <person name="Szoboszlay S."/>
            <person name="Toth A."/>
            <person name="Szabo I."/>
            <person name="Tancsics A."/>
            <person name="Nagy I."/>
            <person name="Horvath B."/>
            <person name="Nagy I."/>
            <person name="Kukolya J."/>
        </authorList>
    </citation>
    <scope>NUCLEOTIDE SEQUENCE [LARGE SCALE GENOMIC DNA]</scope>
    <source>
        <strain evidence="2 3">OR16</strain>
    </source>
</reference>
<dbReference type="OrthoDB" id="7057818at2"/>
<evidence type="ECO:0000259" key="1">
    <source>
        <dbReference type="Pfam" id="PF10988"/>
    </source>
</evidence>
<evidence type="ECO:0000313" key="2">
    <source>
        <dbReference type="EMBL" id="EHP44210.1"/>
    </source>
</evidence>
<dbReference type="Pfam" id="PF10988">
    <property type="entry name" value="DUF2807"/>
    <property type="match status" value="1"/>
</dbReference>
<proteinExistence type="predicted"/>
<protein>
    <recommendedName>
        <fullName evidence="1">Putative auto-transporter adhesin head GIN domain-containing protein</fullName>
    </recommendedName>
</protein>
<comment type="caution">
    <text evidence="2">The sequence shown here is derived from an EMBL/GenBank/DDBJ whole genome shotgun (WGS) entry which is preliminary data.</text>
</comment>
<sequence length="120" mass="12229">MVVGIVLPELPSISLSGATKAVLIDLAQPSLEVEISGAGDVQASGTVDSLTVDISGAGSINAKQLIARVANVRVSGAGAVRAYVRERVRVRVSGAADAKIFGNPTDRNTEVSGVGNVKFK</sequence>
<dbReference type="EMBL" id="AHJE01000012">
    <property type="protein sequence ID" value="EHP44210.1"/>
    <property type="molecule type" value="Genomic_DNA"/>
</dbReference>
<dbReference type="AlphaFoldDB" id="H1RZZ4"/>
<dbReference type="InterPro" id="IPR021255">
    <property type="entry name" value="DUF2807"/>
</dbReference>
<evidence type="ECO:0000313" key="3">
    <source>
        <dbReference type="Proteomes" id="UP000005808"/>
    </source>
</evidence>
<gene>
    <name evidence="2" type="ORF">OR16_04512</name>
</gene>
<dbReference type="Proteomes" id="UP000005808">
    <property type="component" value="Unassembled WGS sequence"/>
</dbReference>
<feature type="domain" description="Putative auto-transporter adhesin head GIN" evidence="1">
    <location>
        <begin position="13"/>
        <end position="104"/>
    </location>
</feature>
<dbReference type="Gene3D" id="2.160.20.120">
    <property type="match status" value="1"/>
</dbReference>
<dbReference type="PANTHER" id="PTHR39200:SF1">
    <property type="entry name" value="AUTO-TRANSPORTER ADHESIN HEAD GIN DOMAIN-CONTAINING PROTEIN-RELATED"/>
    <property type="match status" value="1"/>
</dbReference>
<accession>H1RZZ4</accession>
<dbReference type="PANTHER" id="PTHR39200">
    <property type="entry name" value="HYPOTHETICAL EXPORTED PROTEIN"/>
    <property type="match status" value="1"/>
</dbReference>
<dbReference type="RefSeq" id="WP_006156706.1">
    <property type="nucleotide sequence ID" value="NZ_AHJE01000012.1"/>
</dbReference>